<evidence type="ECO:0000313" key="1">
    <source>
        <dbReference type="EMBL" id="BDD10094.1"/>
    </source>
</evidence>
<accession>A0AAU9CDB9</accession>
<dbReference type="RefSeq" id="WP_338391670.1">
    <property type="nucleotide sequence ID" value="NZ_AP025314.1"/>
</dbReference>
<evidence type="ECO:0000313" key="2">
    <source>
        <dbReference type="Proteomes" id="UP001348817"/>
    </source>
</evidence>
<keyword evidence="2" id="KW-1185">Reference proteome</keyword>
<dbReference type="Proteomes" id="UP001348817">
    <property type="component" value="Chromosome"/>
</dbReference>
<protein>
    <submittedName>
        <fullName evidence="1">Uncharacterized protein</fullName>
    </submittedName>
</protein>
<name>A0AAU9CDB9_9BACT</name>
<dbReference type="KEGG" id="fax:FUAX_25260"/>
<gene>
    <name evidence="1" type="ORF">FUAX_25260</name>
</gene>
<dbReference type="EMBL" id="AP025314">
    <property type="protein sequence ID" value="BDD10094.1"/>
    <property type="molecule type" value="Genomic_DNA"/>
</dbReference>
<dbReference type="AlphaFoldDB" id="A0AAU9CDB9"/>
<reference evidence="1 2" key="1">
    <citation type="submission" date="2021-12" db="EMBL/GenBank/DDBJ databases">
        <title>Genome sequencing of bacteria with rrn-lacking chromosome and rrn-plasmid.</title>
        <authorList>
            <person name="Anda M."/>
            <person name="Iwasaki W."/>
        </authorList>
    </citation>
    <scope>NUCLEOTIDE SEQUENCE [LARGE SCALE GENOMIC DNA]</scope>
    <source>
        <strain evidence="1 2">DSM 100852</strain>
    </source>
</reference>
<organism evidence="1 2">
    <name type="scientific">Fulvitalea axinellae</name>
    <dbReference type="NCBI Taxonomy" id="1182444"/>
    <lineage>
        <taxon>Bacteria</taxon>
        <taxon>Pseudomonadati</taxon>
        <taxon>Bacteroidota</taxon>
        <taxon>Cytophagia</taxon>
        <taxon>Cytophagales</taxon>
        <taxon>Persicobacteraceae</taxon>
        <taxon>Fulvitalea</taxon>
    </lineage>
</organism>
<proteinExistence type="predicted"/>
<sequence>MQSRSRLPEADALEHYRIALENVLLQPEIASEMAELGYGPETIAAGKTLLDNTRQAYGHNQTEDNETSAAYEDFLQKKEGLAKTYRTHRKKAKVVFRKTPLTADRLGITAPIPKSHSKCMENYRKFYIEASADTATQTKLATIKVTADDIAAGITAINEIETARATYLREKGESQQATKAKDQAFSELDDWMTDFFAVARIALEEKPQLLEALSETVPS</sequence>